<keyword evidence="2" id="KW-0547">Nucleotide-binding</keyword>
<keyword evidence="3" id="KW-1185">Reference proteome</keyword>
<evidence type="ECO:0000313" key="3">
    <source>
        <dbReference type="Proteomes" id="UP000574317"/>
    </source>
</evidence>
<sequence>MSATLNLGIFLNYFSQGSHLPLSGQEHPVKIRYLQPKTFRTLSNIQISVLALRSISPKSSPPAVSSDLRKSGTEIRSGTGNASYRATSLVYGLLHDTSRMQSVLKTAQPPTTRNDGDGAAHPLREMIFIAEDTFSYSVFARGFQSQQRKTAQLTHYAKIIFIAEDTFSHSVPAGGFQSQQSDKSFPIFNINTSSPASAKRQELSDLYY</sequence>
<feature type="region of interest" description="Disordered" evidence="1">
    <location>
        <begin position="56"/>
        <end position="79"/>
    </location>
</feature>
<dbReference type="EMBL" id="JAAOAO010000955">
    <property type="protein sequence ID" value="KAF5529780.1"/>
    <property type="molecule type" value="Genomic_DNA"/>
</dbReference>
<gene>
    <name evidence="2" type="ORF">FNAPI_13764</name>
</gene>
<accession>A0A8H5MJ02</accession>
<dbReference type="Proteomes" id="UP000574317">
    <property type="component" value="Unassembled WGS sequence"/>
</dbReference>
<proteinExistence type="predicted"/>
<reference evidence="2 3" key="1">
    <citation type="submission" date="2020-05" db="EMBL/GenBank/DDBJ databases">
        <title>Identification and distribution of gene clusters putatively required for synthesis of sphingolipid metabolism inhibitors in phylogenetically diverse species of the filamentous fungus Fusarium.</title>
        <authorList>
            <person name="Kim H.-S."/>
            <person name="Busman M."/>
            <person name="Brown D.W."/>
            <person name="Divon H."/>
            <person name="Uhlig S."/>
            <person name="Proctor R.H."/>
        </authorList>
    </citation>
    <scope>NUCLEOTIDE SEQUENCE [LARGE SCALE GENOMIC DNA]</scope>
    <source>
        <strain evidence="2 3">NRRL 25196</strain>
    </source>
</reference>
<dbReference type="GO" id="GO:0005524">
    <property type="term" value="F:ATP binding"/>
    <property type="evidence" value="ECO:0007669"/>
    <property type="project" value="UniProtKB-KW"/>
</dbReference>
<name>A0A8H5MJ02_9HYPO</name>
<organism evidence="2 3">
    <name type="scientific">Fusarium napiforme</name>
    <dbReference type="NCBI Taxonomy" id="42672"/>
    <lineage>
        <taxon>Eukaryota</taxon>
        <taxon>Fungi</taxon>
        <taxon>Dikarya</taxon>
        <taxon>Ascomycota</taxon>
        <taxon>Pezizomycotina</taxon>
        <taxon>Sordariomycetes</taxon>
        <taxon>Hypocreomycetidae</taxon>
        <taxon>Hypocreales</taxon>
        <taxon>Nectriaceae</taxon>
        <taxon>Fusarium</taxon>
        <taxon>Fusarium fujikuroi species complex</taxon>
    </lineage>
</organism>
<keyword evidence="2" id="KW-0067">ATP-binding</keyword>
<dbReference type="AlphaFoldDB" id="A0A8H5MJ02"/>
<protein>
    <submittedName>
        <fullName evidence="2">ATP-binding protein PRP16</fullName>
    </submittedName>
</protein>
<evidence type="ECO:0000313" key="2">
    <source>
        <dbReference type="EMBL" id="KAF5529780.1"/>
    </source>
</evidence>
<evidence type="ECO:0000256" key="1">
    <source>
        <dbReference type="SAM" id="MobiDB-lite"/>
    </source>
</evidence>
<comment type="caution">
    <text evidence="2">The sequence shown here is derived from an EMBL/GenBank/DDBJ whole genome shotgun (WGS) entry which is preliminary data.</text>
</comment>